<reference evidence="8 9" key="1">
    <citation type="submission" date="2016-08" db="EMBL/GenBank/DDBJ databases">
        <authorList>
            <consortium name="Lentinula edodes genome sequencing consortium"/>
            <person name="Sakamoto Y."/>
            <person name="Nakade K."/>
            <person name="Sato S."/>
            <person name="Yoshida Y."/>
            <person name="Miyazaki K."/>
            <person name="Natsume S."/>
            <person name="Konno N."/>
        </authorList>
    </citation>
    <scope>NUCLEOTIDE SEQUENCE [LARGE SCALE GENOMIC DNA]</scope>
    <source>
        <strain evidence="8 9">NBRC 111202</strain>
    </source>
</reference>
<dbReference type="GO" id="GO:0071949">
    <property type="term" value="F:FAD binding"/>
    <property type="evidence" value="ECO:0007669"/>
    <property type="project" value="InterPro"/>
</dbReference>
<evidence type="ECO:0000256" key="5">
    <source>
        <dbReference type="ARBA" id="ARBA00023033"/>
    </source>
</evidence>
<keyword evidence="4" id="KW-0560">Oxidoreductase</keyword>
<accession>A0A1Q3E1D9</accession>
<dbReference type="PANTHER" id="PTHR13789:SF147">
    <property type="entry name" value="PUTATIVE (AFU_ORTHOLOGUE AFUA_2G01950)-RELATED"/>
    <property type="match status" value="1"/>
</dbReference>
<keyword evidence="9" id="KW-1185">Reference proteome</keyword>
<keyword evidence="5" id="KW-0503">Monooxygenase</keyword>
<dbReference type="InterPro" id="IPR002938">
    <property type="entry name" value="FAD-bd"/>
</dbReference>
<comment type="caution">
    <text evidence="8">The sequence shown here is derived from an EMBL/GenBank/DDBJ whole genome shotgun (WGS) entry which is preliminary data.</text>
</comment>
<evidence type="ECO:0000256" key="3">
    <source>
        <dbReference type="ARBA" id="ARBA00022827"/>
    </source>
</evidence>
<feature type="compositionally biased region" description="Acidic residues" evidence="6">
    <location>
        <begin position="450"/>
        <end position="459"/>
    </location>
</feature>
<evidence type="ECO:0000256" key="2">
    <source>
        <dbReference type="ARBA" id="ARBA00022630"/>
    </source>
</evidence>
<dbReference type="EMBL" id="BDGU01000046">
    <property type="protein sequence ID" value="GAW00934.1"/>
    <property type="molecule type" value="Genomic_DNA"/>
</dbReference>
<sequence>MKTLDVIVVGAGIGGLSTALALAGDGHRVTVLDAIKEFAEVGAGIRIPPNAYKLATHWGVDFSLIKKDVSRGNRFVRWNDGKVLCEVAFGGKENGEGEGMEARYGAPYHFVHRADLVEGLRRTAEELYSSNITIHTSTRVISYDFHKPGVLTANGEEYTGDLIISADGIKSLARDAINGSPIVPVDTGDVAYRILVPGSALLQDPDPGIRGLVTERWATHWMGPEAHVVGYPLRGGELYNIIIDVTHRTDLGSPLGDADWGKSTDNTGLIERFTGWCPAVHRLCGVAGECVKWKLGELEEPLGRWVDESEGRVGVLGDAAHPMMPYLAQGAAQVMEDAAALRYALSYYLSSPSPSPTSLSSCIPSALHLYQSLRAPRASYITSNTQILQEWLHLHDGPAQEARDGVMSRGDTEENPIFWASAVRRDWLFGWEVGAQARALGVSYAKEGGEGEEEEEREEGEGKRKGVEMGIPKFPPLPPPEASVYPGKNLRAKLGMAETTC</sequence>
<dbReference type="SUPFAM" id="SSF54373">
    <property type="entry name" value="FAD-linked reductases, C-terminal domain"/>
    <property type="match status" value="1"/>
</dbReference>
<evidence type="ECO:0000256" key="1">
    <source>
        <dbReference type="ARBA" id="ARBA00007992"/>
    </source>
</evidence>
<dbReference type="AlphaFoldDB" id="A0A1Q3E1D9"/>
<feature type="region of interest" description="Disordered" evidence="6">
    <location>
        <begin position="446"/>
        <end position="487"/>
    </location>
</feature>
<dbReference type="SUPFAM" id="SSF51905">
    <property type="entry name" value="FAD/NAD(P)-binding domain"/>
    <property type="match status" value="1"/>
</dbReference>
<dbReference type="Pfam" id="PF01494">
    <property type="entry name" value="FAD_binding_3"/>
    <property type="match status" value="1"/>
</dbReference>
<evidence type="ECO:0000313" key="8">
    <source>
        <dbReference type="EMBL" id="GAW00934.1"/>
    </source>
</evidence>
<evidence type="ECO:0000256" key="4">
    <source>
        <dbReference type="ARBA" id="ARBA00023002"/>
    </source>
</evidence>
<gene>
    <name evidence="8" type="ORF">LENED_002493</name>
</gene>
<evidence type="ECO:0000256" key="6">
    <source>
        <dbReference type="SAM" id="MobiDB-lite"/>
    </source>
</evidence>
<name>A0A1Q3E1D9_LENED</name>
<dbReference type="STRING" id="5353.A0A1Q3E1D9"/>
<dbReference type="PRINTS" id="PR00420">
    <property type="entry name" value="RNGMNOXGNASE"/>
</dbReference>
<evidence type="ECO:0000313" key="9">
    <source>
        <dbReference type="Proteomes" id="UP000188533"/>
    </source>
</evidence>
<protein>
    <recommendedName>
        <fullName evidence="7">FAD-binding domain-containing protein</fullName>
    </recommendedName>
</protein>
<feature type="domain" description="FAD-binding" evidence="7">
    <location>
        <begin position="4"/>
        <end position="178"/>
    </location>
</feature>
<dbReference type="GO" id="GO:0004497">
    <property type="term" value="F:monooxygenase activity"/>
    <property type="evidence" value="ECO:0007669"/>
    <property type="project" value="UniProtKB-KW"/>
</dbReference>
<organism evidence="8 9">
    <name type="scientific">Lentinula edodes</name>
    <name type="common">Shiitake mushroom</name>
    <name type="synonym">Lentinus edodes</name>
    <dbReference type="NCBI Taxonomy" id="5353"/>
    <lineage>
        <taxon>Eukaryota</taxon>
        <taxon>Fungi</taxon>
        <taxon>Dikarya</taxon>
        <taxon>Basidiomycota</taxon>
        <taxon>Agaricomycotina</taxon>
        <taxon>Agaricomycetes</taxon>
        <taxon>Agaricomycetidae</taxon>
        <taxon>Agaricales</taxon>
        <taxon>Marasmiineae</taxon>
        <taxon>Omphalotaceae</taxon>
        <taxon>Lentinula</taxon>
    </lineage>
</organism>
<evidence type="ECO:0000259" key="7">
    <source>
        <dbReference type="Pfam" id="PF01494"/>
    </source>
</evidence>
<proteinExistence type="inferred from homology"/>
<dbReference type="Proteomes" id="UP000188533">
    <property type="component" value="Unassembled WGS sequence"/>
</dbReference>
<dbReference type="Gene3D" id="3.50.50.60">
    <property type="entry name" value="FAD/NAD(P)-binding domain"/>
    <property type="match status" value="1"/>
</dbReference>
<comment type="similarity">
    <text evidence="1">Belongs to the paxM FAD-dependent monooxygenase family.</text>
</comment>
<dbReference type="InterPro" id="IPR036188">
    <property type="entry name" value="FAD/NAD-bd_sf"/>
</dbReference>
<keyword evidence="3" id="KW-0274">FAD</keyword>
<reference evidence="8 9" key="2">
    <citation type="submission" date="2017-02" db="EMBL/GenBank/DDBJ databases">
        <title>A genome survey and senescence transcriptome analysis in Lentinula edodes.</title>
        <authorList>
            <person name="Sakamoto Y."/>
            <person name="Nakade K."/>
            <person name="Sato S."/>
            <person name="Yoshida Y."/>
            <person name="Miyazaki K."/>
            <person name="Natsume S."/>
            <person name="Konno N."/>
        </authorList>
    </citation>
    <scope>NUCLEOTIDE SEQUENCE [LARGE SCALE GENOMIC DNA]</scope>
    <source>
        <strain evidence="8 9">NBRC 111202</strain>
    </source>
</reference>
<dbReference type="PANTHER" id="PTHR13789">
    <property type="entry name" value="MONOOXYGENASE"/>
    <property type="match status" value="1"/>
</dbReference>
<keyword evidence="2" id="KW-0285">Flavoprotein</keyword>
<dbReference type="InterPro" id="IPR050493">
    <property type="entry name" value="FAD-dep_Monooxygenase_BioMet"/>
</dbReference>